<name>A0AAV1HR54_9CHLO</name>
<proteinExistence type="predicted"/>
<reference evidence="1 2" key="1">
    <citation type="submission" date="2023-10" db="EMBL/GenBank/DDBJ databases">
        <authorList>
            <person name="Maclean D."/>
            <person name="Macfadyen A."/>
        </authorList>
    </citation>
    <scope>NUCLEOTIDE SEQUENCE [LARGE SCALE GENOMIC DNA]</scope>
</reference>
<gene>
    <name evidence="1" type="ORF">CVIRNUC_000220</name>
</gene>
<keyword evidence="2" id="KW-1185">Reference proteome</keyword>
<protein>
    <submittedName>
        <fullName evidence="1">Uncharacterized protein</fullName>
    </submittedName>
</protein>
<sequence>MDELQEFQEVAIYSETARRSFTMFVRKDIRALFQELYDKLEGATLEPVAIVVDGVRRYHGFNSAEWLARHQASNPKGARILAYAMHSDKALVGKRRTRSGHPFNLFPLRGGIQHTRKPSNVCRLGYVPAVQSRDLGIPDTHDKRNTKERDLLAQVDYEVLQLSTQRLLTDLKAACTRG</sequence>
<evidence type="ECO:0000313" key="2">
    <source>
        <dbReference type="Proteomes" id="UP001314263"/>
    </source>
</evidence>
<dbReference type="AlphaFoldDB" id="A0AAV1HR54"/>
<comment type="caution">
    <text evidence="1">The sequence shown here is derived from an EMBL/GenBank/DDBJ whole genome shotgun (WGS) entry which is preliminary data.</text>
</comment>
<dbReference type="EMBL" id="CAUYUE010000001">
    <property type="protein sequence ID" value="CAK0733058.1"/>
    <property type="molecule type" value="Genomic_DNA"/>
</dbReference>
<evidence type="ECO:0000313" key="1">
    <source>
        <dbReference type="EMBL" id="CAK0733058.1"/>
    </source>
</evidence>
<organism evidence="1 2">
    <name type="scientific">Coccomyxa viridis</name>
    <dbReference type="NCBI Taxonomy" id="1274662"/>
    <lineage>
        <taxon>Eukaryota</taxon>
        <taxon>Viridiplantae</taxon>
        <taxon>Chlorophyta</taxon>
        <taxon>core chlorophytes</taxon>
        <taxon>Trebouxiophyceae</taxon>
        <taxon>Trebouxiophyceae incertae sedis</taxon>
        <taxon>Coccomyxaceae</taxon>
        <taxon>Coccomyxa</taxon>
    </lineage>
</organism>
<dbReference type="Proteomes" id="UP001314263">
    <property type="component" value="Unassembled WGS sequence"/>
</dbReference>
<accession>A0AAV1HR54</accession>